<dbReference type="GO" id="GO:0006635">
    <property type="term" value="P:fatty acid beta-oxidation"/>
    <property type="evidence" value="ECO:0007669"/>
    <property type="project" value="TreeGrafter"/>
</dbReference>
<dbReference type="GO" id="GO:0010124">
    <property type="term" value="P:phenylacetate catabolic process"/>
    <property type="evidence" value="ECO:0007669"/>
    <property type="project" value="TreeGrafter"/>
</dbReference>
<dbReference type="OrthoDB" id="5404651at2759"/>
<dbReference type="Gene3D" id="3.40.47.10">
    <property type="match status" value="2"/>
</dbReference>
<keyword evidence="4" id="KW-0630">Potassium</keyword>
<evidence type="ECO:0000256" key="2">
    <source>
        <dbReference type="ARBA" id="ARBA00004872"/>
    </source>
</evidence>
<dbReference type="InterPro" id="IPR020616">
    <property type="entry name" value="Thiolase_N"/>
</dbReference>
<comment type="cofactor">
    <cofactor evidence="1">
        <name>K(+)</name>
        <dbReference type="ChEBI" id="CHEBI:29103"/>
    </cofactor>
</comment>
<dbReference type="CDD" id="cd00751">
    <property type="entry name" value="thiolase"/>
    <property type="match status" value="1"/>
</dbReference>
<evidence type="ECO:0000313" key="7">
    <source>
        <dbReference type="EMBL" id="KAJ4249150.1"/>
    </source>
</evidence>
<dbReference type="PANTHER" id="PTHR43853">
    <property type="entry name" value="3-KETOACYL-COA THIOLASE, PEROXISOMAL"/>
    <property type="match status" value="1"/>
</dbReference>
<organism evidence="7 8">
    <name type="scientific">Fusarium torreyae</name>
    <dbReference type="NCBI Taxonomy" id="1237075"/>
    <lineage>
        <taxon>Eukaryota</taxon>
        <taxon>Fungi</taxon>
        <taxon>Dikarya</taxon>
        <taxon>Ascomycota</taxon>
        <taxon>Pezizomycotina</taxon>
        <taxon>Sordariomycetes</taxon>
        <taxon>Hypocreomycetidae</taxon>
        <taxon>Hypocreales</taxon>
        <taxon>Nectriaceae</taxon>
        <taxon>Fusarium</taxon>
    </lineage>
</organism>
<evidence type="ECO:0000259" key="6">
    <source>
        <dbReference type="Pfam" id="PF00108"/>
    </source>
</evidence>
<dbReference type="PROSITE" id="PS00098">
    <property type="entry name" value="THIOLASE_1"/>
    <property type="match status" value="1"/>
</dbReference>
<evidence type="ECO:0000256" key="3">
    <source>
        <dbReference type="ARBA" id="ARBA00022679"/>
    </source>
</evidence>
<dbReference type="AlphaFoldDB" id="A0A9W8VBE0"/>
<comment type="caution">
    <text evidence="7">The sequence shown here is derived from an EMBL/GenBank/DDBJ whole genome shotgun (WGS) entry which is preliminary data.</text>
</comment>
<sequence>MAAIRLAGRGLLTKTPDDVVILSAVRSPITRAFKGGFSNAWPEDILGPVMRAAADRANISTSDVNDVLIGNVLAELGFAKTGRMALNKCGFPVTTTFHTVNRQCASSLQAMTHVAHAIMAGQFDVGLAGGVESMTRNYGSRGVPTDVSPSLTTSAVKQARDCLLPMGITSENIATRYSISRNDQDEFAYLSHQRAHAAQTRGRFDSEIIPITYTIFGKDSEATAAVHVDKDDTIRANVTREKLASLRPAFGEDGRSTAGNS</sequence>
<dbReference type="GO" id="GO:0003988">
    <property type="term" value="F:acetyl-CoA C-acyltransferase activity"/>
    <property type="evidence" value="ECO:0007669"/>
    <property type="project" value="UniProtKB-EC"/>
</dbReference>
<dbReference type="SUPFAM" id="SSF53901">
    <property type="entry name" value="Thiolase-like"/>
    <property type="match status" value="1"/>
</dbReference>
<keyword evidence="3" id="KW-0808">Transferase</keyword>
<dbReference type="Pfam" id="PF00108">
    <property type="entry name" value="Thiolase_N"/>
    <property type="match status" value="1"/>
</dbReference>
<dbReference type="InterPro" id="IPR020615">
    <property type="entry name" value="Thiolase_acyl_enz_int_AS"/>
</dbReference>
<dbReference type="InterPro" id="IPR002155">
    <property type="entry name" value="Thiolase"/>
</dbReference>
<feature type="domain" description="Thiolase N-terminal" evidence="6">
    <location>
        <begin position="19"/>
        <end position="261"/>
    </location>
</feature>
<dbReference type="InterPro" id="IPR050215">
    <property type="entry name" value="Thiolase-like_sf_Thiolase"/>
</dbReference>
<evidence type="ECO:0000256" key="5">
    <source>
        <dbReference type="ARBA" id="ARBA00047605"/>
    </source>
</evidence>
<dbReference type="InterPro" id="IPR016039">
    <property type="entry name" value="Thiolase-like"/>
</dbReference>
<accession>A0A9W8VBE0</accession>
<dbReference type="Proteomes" id="UP001152049">
    <property type="component" value="Unassembled WGS sequence"/>
</dbReference>
<comment type="pathway">
    <text evidence="2">Lipid metabolism; fatty acid metabolism.</text>
</comment>
<evidence type="ECO:0000256" key="1">
    <source>
        <dbReference type="ARBA" id="ARBA00001958"/>
    </source>
</evidence>
<evidence type="ECO:0000313" key="8">
    <source>
        <dbReference type="Proteomes" id="UP001152049"/>
    </source>
</evidence>
<dbReference type="GO" id="GO:0005777">
    <property type="term" value="C:peroxisome"/>
    <property type="evidence" value="ECO:0007669"/>
    <property type="project" value="TreeGrafter"/>
</dbReference>
<gene>
    <name evidence="7" type="ORF">NW762_012485</name>
</gene>
<evidence type="ECO:0000256" key="4">
    <source>
        <dbReference type="ARBA" id="ARBA00022958"/>
    </source>
</evidence>
<proteinExistence type="predicted"/>
<protein>
    <recommendedName>
        <fullName evidence="6">Thiolase N-terminal domain-containing protein</fullName>
    </recommendedName>
</protein>
<reference evidence="7" key="1">
    <citation type="submission" date="2022-09" db="EMBL/GenBank/DDBJ databases">
        <title>Fusarium specimens isolated from Avocado Roots.</title>
        <authorList>
            <person name="Stajich J."/>
            <person name="Roper C."/>
            <person name="Heimlech-Rivalta G."/>
        </authorList>
    </citation>
    <scope>NUCLEOTIDE SEQUENCE</scope>
    <source>
        <strain evidence="7">CF00136</strain>
    </source>
</reference>
<dbReference type="EMBL" id="JAOQAZ010000034">
    <property type="protein sequence ID" value="KAJ4249150.1"/>
    <property type="molecule type" value="Genomic_DNA"/>
</dbReference>
<dbReference type="PANTHER" id="PTHR43853:SF9">
    <property type="entry name" value="ACETYL-COA C-ACETYLTRANSFERASE"/>
    <property type="match status" value="1"/>
</dbReference>
<name>A0A9W8VBE0_9HYPO</name>
<comment type="catalytic activity">
    <reaction evidence="5">
        <text>an acyl-CoA + acetyl-CoA = a 3-oxoacyl-CoA + CoA</text>
        <dbReference type="Rhea" id="RHEA:21564"/>
        <dbReference type="ChEBI" id="CHEBI:57287"/>
        <dbReference type="ChEBI" id="CHEBI:57288"/>
        <dbReference type="ChEBI" id="CHEBI:58342"/>
        <dbReference type="ChEBI" id="CHEBI:90726"/>
        <dbReference type="EC" id="2.3.1.16"/>
    </reaction>
</comment>
<keyword evidence="8" id="KW-1185">Reference proteome</keyword>